<dbReference type="InterPro" id="IPR012340">
    <property type="entry name" value="NA-bd_OB-fold"/>
</dbReference>
<evidence type="ECO:0000256" key="4">
    <source>
        <dbReference type="ARBA" id="ARBA00022763"/>
    </source>
</evidence>
<keyword evidence="14" id="KW-1185">Reference proteome</keyword>
<dbReference type="CDD" id="cd00114">
    <property type="entry name" value="LIGANc"/>
    <property type="match status" value="1"/>
</dbReference>
<dbReference type="InterPro" id="IPR001357">
    <property type="entry name" value="BRCT_dom"/>
</dbReference>
<dbReference type="KEGG" id="mob:NCTC10112_00008"/>
<keyword evidence="8 10" id="KW-0234">DNA repair</keyword>
<dbReference type="PIRSF" id="PIRSF001604">
    <property type="entry name" value="LigA"/>
    <property type="match status" value="1"/>
</dbReference>
<dbReference type="SUPFAM" id="SSF50249">
    <property type="entry name" value="Nucleic acid-binding proteins"/>
    <property type="match status" value="1"/>
</dbReference>
<evidence type="ECO:0000256" key="2">
    <source>
        <dbReference type="ARBA" id="ARBA00022705"/>
    </source>
</evidence>
<dbReference type="PROSITE" id="PS50172">
    <property type="entry name" value="BRCT"/>
    <property type="match status" value="1"/>
</dbReference>
<dbReference type="InterPro" id="IPR013840">
    <property type="entry name" value="DNAligase_N"/>
</dbReference>
<dbReference type="GO" id="GO:0006260">
    <property type="term" value="P:DNA replication"/>
    <property type="evidence" value="ECO:0007669"/>
    <property type="project" value="UniProtKB-KW"/>
</dbReference>
<evidence type="ECO:0000256" key="1">
    <source>
        <dbReference type="ARBA" id="ARBA00022598"/>
    </source>
</evidence>
<dbReference type="GO" id="GO:0006281">
    <property type="term" value="P:DNA repair"/>
    <property type="evidence" value="ECO:0007669"/>
    <property type="project" value="UniProtKB-KW"/>
</dbReference>
<feature type="binding site" evidence="10">
    <location>
        <position position="291"/>
    </location>
    <ligand>
        <name>NAD(+)</name>
        <dbReference type="ChEBI" id="CHEBI:57540"/>
    </ligand>
</feature>
<dbReference type="KEGG" id="mob:NCTC10112_00669"/>
<dbReference type="Proteomes" id="UP000290482">
    <property type="component" value="Plasmid 2"/>
</dbReference>
<dbReference type="SMART" id="SM00532">
    <property type="entry name" value="LIGANc"/>
    <property type="match status" value="1"/>
</dbReference>
<name>A0A448ZV60_METOS</name>
<keyword evidence="5 10" id="KW-0862">Zinc</keyword>
<keyword evidence="1 10" id="KW-0436">Ligase</keyword>
<dbReference type="NCBIfam" id="TIGR00575">
    <property type="entry name" value="dnlj"/>
    <property type="match status" value="1"/>
</dbReference>
<proteinExistence type="inferred from homology"/>
<feature type="binding site" evidence="10">
    <location>
        <begin position="89"/>
        <end position="90"/>
    </location>
    <ligand>
        <name>NAD(+)</name>
        <dbReference type="ChEBI" id="CHEBI:57540"/>
    </ligand>
</feature>
<evidence type="ECO:0000313" key="12">
    <source>
        <dbReference type="EMBL" id="VEU55124.1"/>
    </source>
</evidence>
<evidence type="ECO:0000256" key="7">
    <source>
        <dbReference type="ARBA" id="ARBA00023027"/>
    </source>
</evidence>
<feature type="binding site" evidence="10">
    <location>
        <position position="118"/>
    </location>
    <ligand>
        <name>NAD(+)</name>
        <dbReference type="ChEBI" id="CHEBI:57540"/>
    </ligand>
</feature>
<dbReference type="Gene3D" id="1.10.287.610">
    <property type="entry name" value="Helix hairpin bin"/>
    <property type="match status" value="1"/>
</dbReference>
<evidence type="ECO:0000313" key="14">
    <source>
        <dbReference type="Proteomes" id="UP000290482"/>
    </source>
</evidence>
<dbReference type="EMBL" id="LR214941">
    <property type="protein sequence ID" value="VEU56684.1"/>
    <property type="molecule type" value="Genomic_DNA"/>
</dbReference>
<dbReference type="InterPro" id="IPR041663">
    <property type="entry name" value="DisA/LigA_HHH"/>
</dbReference>
<evidence type="ECO:0000256" key="8">
    <source>
        <dbReference type="ARBA" id="ARBA00023204"/>
    </source>
</evidence>
<dbReference type="InterPro" id="IPR004150">
    <property type="entry name" value="NAD_DNA_ligase_OB"/>
</dbReference>
<evidence type="ECO:0000256" key="6">
    <source>
        <dbReference type="ARBA" id="ARBA00022842"/>
    </source>
</evidence>
<evidence type="ECO:0000256" key="9">
    <source>
        <dbReference type="ARBA" id="ARBA00034005"/>
    </source>
</evidence>
<feature type="binding site" evidence="10">
    <location>
        <position position="315"/>
    </location>
    <ligand>
        <name>NAD(+)</name>
        <dbReference type="ChEBI" id="CHEBI:57540"/>
    </ligand>
</feature>
<dbReference type="Pfam" id="PF00533">
    <property type="entry name" value="BRCT"/>
    <property type="match status" value="1"/>
</dbReference>
<dbReference type="AlphaFoldDB" id="A0A448ZV60"/>
<dbReference type="EMBL" id="LR214940">
    <property type="protein sequence ID" value="VEU55124.1"/>
    <property type="molecule type" value="Genomic_DNA"/>
</dbReference>
<evidence type="ECO:0000259" key="11">
    <source>
        <dbReference type="PROSITE" id="PS50172"/>
    </source>
</evidence>
<keyword evidence="10" id="KW-0464">Manganese</keyword>
<dbReference type="HAMAP" id="MF_01588">
    <property type="entry name" value="DNA_ligase_A"/>
    <property type="match status" value="1"/>
</dbReference>
<dbReference type="Gene3D" id="1.10.150.20">
    <property type="entry name" value="5' to 3' exonuclease, C-terminal subdomain"/>
    <property type="match status" value="2"/>
</dbReference>
<organism evidence="12 14">
    <name type="scientific">Metamycoplasma orale</name>
    <name type="common">Mycoplasma orale</name>
    <dbReference type="NCBI Taxonomy" id="2121"/>
    <lineage>
        <taxon>Bacteria</taxon>
        <taxon>Bacillati</taxon>
        <taxon>Mycoplasmatota</taxon>
        <taxon>Mycoplasmoidales</taxon>
        <taxon>Metamycoplasmataceae</taxon>
        <taxon>Metamycoplasma</taxon>
    </lineage>
</organism>
<dbReference type="InterPro" id="IPR013839">
    <property type="entry name" value="DNAligase_adenylation"/>
</dbReference>
<dbReference type="SUPFAM" id="SSF47781">
    <property type="entry name" value="RuvA domain 2-like"/>
    <property type="match status" value="1"/>
</dbReference>
<reference evidence="12 14" key="1">
    <citation type="submission" date="2019-01" db="EMBL/GenBank/DDBJ databases">
        <authorList>
            <consortium name="Pathogen Informatics"/>
        </authorList>
    </citation>
    <scope>NUCLEOTIDE SEQUENCE [LARGE SCALE GENOMIC DNA]</scope>
    <source>
        <strain evidence="12 14">NCTC10112</strain>
        <plasmid evidence="14">2</plasmid>
    </source>
</reference>
<dbReference type="InterPro" id="IPR036420">
    <property type="entry name" value="BRCT_dom_sf"/>
</dbReference>
<feature type="binding site" evidence="10">
    <location>
        <position position="175"/>
    </location>
    <ligand>
        <name>NAD(+)</name>
        <dbReference type="ChEBI" id="CHEBI:57540"/>
    </ligand>
</feature>
<dbReference type="RefSeq" id="WP_022935931.1">
    <property type="nucleotide sequence ID" value="NZ_LR214940.1"/>
</dbReference>
<dbReference type="InterPro" id="IPR010994">
    <property type="entry name" value="RuvA_2-like"/>
</dbReference>
<feature type="binding site" evidence="10">
    <location>
        <begin position="36"/>
        <end position="40"/>
    </location>
    <ligand>
        <name>NAD(+)</name>
        <dbReference type="ChEBI" id="CHEBI:57540"/>
    </ligand>
</feature>
<feature type="active site" description="N6-AMP-lysine intermediate" evidence="10">
    <location>
        <position position="120"/>
    </location>
</feature>
<feature type="binding site" evidence="10">
    <location>
        <position position="141"/>
    </location>
    <ligand>
        <name>NAD(+)</name>
        <dbReference type="ChEBI" id="CHEBI:57540"/>
    </ligand>
</feature>
<accession>A0A448ZV60</accession>
<dbReference type="Pfam" id="PF12826">
    <property type="entry name" value="HHH_2"/>
    <property type="match status" value="1"/>
</dbReference>
<evidence type="ECO:0000313" key="13">
    <source>
        <dbReference type="EMBL" id="VEU56684.1"/>
    </source>
</evidence>
<dbReference type="Pfam" id="PF01653">
    <property type="entry name" value="DNA_ligase_aden"/>
    <property type="match status" value="1"/>
</dbReference>
<feature type="binding site" evidence="10">
    <location>
        <position position="425"/>
    </location>
    <ligand>
        <name>Zn(2+)</name>
        <dbReference type="ChEBI" id="CHEBI:29105"/>
    </ligand>
</feature>
<dbReference type="Gene3D" id="3.30.470.30">
    <property type="entry name" value="DNA ligase/mRNA capping enzyme"/>
    <property type="match status" value="1"/>
</dbReference>
<keyword evidence="6 10" id="KW-0460">Magnesium</keyword>
<feature type="binding site" evidence="10">
    <location>
        <position position="410"/>
    </location>
    <ligand>
        <name>Zn(2+)</name>
        <dbReference type="ChEBI" id="CHEBI:29105"/>
    </ligand>
</feature>
<comment type="similarity">
    <text evidence="10">Belongs to the NAD-dependent DNA ligase family. LigA subfamily.</text>
</comment>
<protein>
    <recommendedName>
        <fullName evidence="10">DNA ligase</fullName>
        <ecNumber evidence="10">6.5.1.2</ecNumber>
    </recommendedName>
    <alternativeName>
        <fullName evidence="10">Polydeoxyribonucleotide synthase [NAD(+)]</fullName>
    </alternativeName>
</protein>
<dbReference type="CDD" id="cd17748">
    <property type="entry name" value="BRCT_DNA_ligase_like"/>
    <property type="match status" value="1"/>
</dbReference>
<keyword evidence="3 10" id="KW-0479">Metal-binding</keyword>
<dbReference type="GO" id="GO:0003911">
    <property type="term" value="F:DNA ligase (NAD+) activity"/>
    <property type="evidence" value="ECO:0007669"/>
    <property type="project" value="UniProtKB-UniRule"/>
</dbReference>
<keyword evidence="7 10" id="KW-0520">NAD</keyword>
<evidence type="ECO:0000256" key="5">
    <source>
        <dbReference type="ARBA" id="ARBA00022833"/>
    </source>
</evidence>
<comment type="cofactor">
    <cofactor evidence="10">
        <name>Mg(2+)</name>
        <dbReference type="ChEBI" id="CHEBI:18420"/>
    </cofactor>
    <cofactor evidence="10">
        <name>Mn(2+)</name>
        <dbReference type="ChEBI" id="CHEBI:29035"/>
    </cofactor>
</comment>
<dbReference type="PROSITE" id="PS01055">
    <property type="entry name" value="DNA_LIGASE_N1"/>
    <property type="match status" value="1"/>
</dbReference>
<dbReference type="SUPFAM" id="SSF52113">
    <property type="entry name" value="BRCT domain"/>
    <property type="match status" value="1"/>
</dbReference>
<evidence type="ECO:0000256" key="3">
    <source>
        <dbReference type="ARBA" id="ARBA00022723"/>
    </source>
</evidence>
<dbReference type="SMART" id="SM00292">
    <property type="entry name" value="BRCT"/>
    <property type="match status" value="1"/>
</dbReference>
<gene>
    <name evidence="12" type="primary">lig_1</name>
    <name evidence="13" type="synonym">lig_2</name>
    <name evidence="10" type="synonym">ligA</name>
    <name evidence="12" type="ORF">NCTC10112_00008</name>
    <name evidence="13" type="ORF">NCTC10112_00669</name>
</gene>
<dbReference type="GO" id="GO:0046872">
    <property type="term" value="F:metal ion binding"/>
    <property type="evidence" value="ECO:0007669"/>
    <property type="project" value="UniProtKB-KW"/>
</dbReference>
<sequence>MNAKEKNIREEILNLQKKIAEWDNAYYNLDNPIVTDEIYDTEFIRLQKLEKQYSYLLTYEEVKNSPTQKIDAKSLSIFDKVIHKKPMLSLNKAYSIEEIKKFIKNIEKYTNDFSFLIEPKIDGLSISLTYENGKLIRGVTRGDGITGEDVTKNILQINDIPKEIEYKHKIELRGEIYLSISRFNELNEENLKNNLPPLANPRNAAAGTLRQLDSNIVSQRGLSSFIYFVVDAPSHNIFTMEDAFCFLKKNNFHVVKDYKLAKNINQIEEYINNFPELKKTFDFEADGVVIKLNEIKWWNKIGQTQKFPHYAIAFKFEPNIEITTIKKIFITIGRTGLVTYNGQVKTVEISGSKINFATLNNFNYIKELNLNVGDEVYIKKAGEIIPCIIGLVNPKGKPDYFKRIETCPYCNSKLIESETFLEEYCENYNCPEIIKKQLIHFSSKECMNFFSMGEKIVEKLYENKLILNPLDFYNLKNNKNELTQLEKLGTKSIMKILNSIEDSKKLGLDKFIFALSIKHIGQKVASFIASKVQKLSEFLKFDFDSLIQYNEIGPKIIDSVKKWLSVDNNKKLINDFLNSGMNFEHISNIKSKLLDGINIVITGTLSKPRNYFEELIKANNGNIVNSVSKKTSYVLCGENPGSKLDKANELNVKVISENDLIDMLKNKN</sequence>
<comment type="function">
    <text evidence="10">DNA ligase that catalyzes the formation of phosphodiester linkages between 5'-phosphoryl and 3'-hydroxyl groups in double-stranded DNA using NAD as a coenzyme and as the energy source for the reaction. It is essential for DNA replication and repair of damaged DNA.</text>
</comment>
<dbReference type="NCBIfam" id="NF005932">
    <property type="entry name" value="PRK07956.1"/>
    <property type="match status" value="1"/>
</dbReference>
<keyword evidence="4 10" id="KW-0227">DNA damage</keyword>
<dbReference type="Pfam" id="PF03120">
    <property type="entry name" value="OB_DNA_ligase"/>
    <property type="match status" value="1"/>
</dbReference>
<dbReference type="Proteomes" id="UP000290482">
    <property type="component" value="Chromosome"/>
</dbReference>
<dbReference type="InterPro" id="IPR001679">
    <property type="entry name" value="DNA_ligase"/>
</dbReference>
<feature type="domain" description="BRCT" evidence="11">
    <location>
        <begin position="589"/>
        <end position="668"/>
    </location>
</feature>
<dbReference type="Gene3D" id="2.40.50.140">
    <property type="entry name" value="Nucleic acid-binding proteins"/>
    <property type="match status" value="1"/>
</dbReference>
<feature type="binding site" evidence="10">
    <location>
        <position position="430"/>
    </location>
    <ligand>
        <name>Zn(2+)</name>
        <dbReference type="ChEBI" id="CHEBI:29105"/>
    </ligand>
</feature>
<keyword evidence="2 10" id="KW-0235">DNA replication</keyword>
<dbReference type="SUPFAM" id="SSF56091">
    <property type="entry name" value="DNA ligase/mRNA capping enzyme, catalytic domain"/>
    <property type="match status" value="1"/>
</dbReference>
<keyword evidence="13" id="KW-0614">Plasmid</keyword>
<dbReference type="OrthoDB" id="9759736at2"/>
<comment type="catalytic activity">
    <reaction evidence="9 10">
        <text>NAD(+) + (deoxyribonucleotide)n-3'-hydroxyl + 5'-phospho-(deoxyribonucleotide)m = (deoxyribonucleotide)n+m + AMP + beta-nicotinamide D-nucleotide.</text>
        <dbReference type="EC" id="6.5.1.2"/>
    </reaction>
</comment>
<dbReference type="Gene3D" id="3.40.50.10190">
    <property type="entry name" value="BRCT domain"/>
    <property type="match status" value="1"/>
</dbReference>
<geneLocation type="plasmid" evidence="13">
    <name>2</name>
</geneLocation>
<dbReference type="InterPro" id="IPR018239">
    <property type="entry name" value="DNA_ligase_AS"/>
</dbReference>
<evidence type="ECO:0000256" key="10">
    <source>
        <dbReference type="HAMAP-Rule" id="MF_01588"/>
    </source>
</evidence>
<feature type="binding site" evidence="10">
    <location>
        <position position="407"/>
    </location>
    <ligand>
        <name>Zn(2+)</name>
        <dbReference type="ChEBI" id="CHEBI:29105"/>
    </ligand>
</feature>
<dbReference type="EC" id="6.5.1.2" evidence="10"/>